<keyword evidence="4 5" id="KW-0963">Cytoplasm</keyword>
<evidence type="ECO:0000256" key="1">
    <source>
        <dbReference type="ARBA" id="ARBA00004496"/>
    </source>
</evidence>
<feature type="domain" description="RecX third three-helical" evidence="7">
    <location>
        <begin position="107"/>
        <end position="149"/>
    </location>
</feature>
<dbReference type="Proteomes" id="UP000305760">
    <property type="component" value="Unassembled WGS sequence"/>
</dbReference>
<dbReference type="InterPro" id="IPR003783">
    <property type="entry name" value="Regulatory_RecX"/>
</dbReference>
<dbReference type="EMBL" id="SMDR01000001">
    <property type="protein sequence ID" value="TNJ35111.1"/>
    <property type="molecule type" value="Genomic_DNA"/>
</dbReference>
<feature type="domain" description="RecX second three-helical" evidence="6">
    <location>
        <begin position="58"/>
        <end position="98"/>
    </location>
</feature>
<dbReference type="InterPro" id="IPR053925">
    <property type="entry name" value="RecX_HTH_3rd"/>
</dbReference>
<dbReference type="HAMAP" id="MF_01114">
    <property type="entry name" value="RecX"/>
    <property type="match status" value="1"/>
</dbReference>
<evidence type="ECO:0000259" key="8">
    <source>
        <dbReference type="Pfam" id="PF21982"/>
    </source>
</evidence>
<comment type="subcellular location">
    <subcellularLocation>
        <location evidence="1 5">Cytoplasm</location>
    </subcellularLocation>
</comment>
<dbReference type="OrthoDB" id="7066780at2"/>
<reference evidence="9 10" key="1">
    <citation type="submission" date="2019-03" db="EMBL/GenBank/DDBJ databases">
        <title>Arenimonas daejeonensis sp. nov., isolated from compost.</title>
        <authorList>
            <person name="Jeon C.O."/>
        </authorList>
    </citation>
    <scope>NUCLEOTIDE SEQUENCE [LARGE SCALE GENOMIC DNA]</scope>
    <source>
        <strain evidence="9 10">R29</strain>
    </source>
</reference>
<accession>A0A5C4RWB3</accession>
<feature type="domain" description="RecX first three-helical" evidence="8">
    <location>
        <begin position="12"/>
        <end position="51"/>
    </location>
</feature>
<evidence type="ECO:0000256" key="2">
    <source>
        <dbReference type="ARBA" id="ARBA00009695"/>
    </source>
</evidence>
<evidence type="ECO:0000313" key="9">
    <source>
        <dbReference type="EMBL" id="TNJ35111.1"/>
    </source>
</evidence>
<keyword evidence="10" id="KW-1185">Reference proteome</keyword>
<dbReference type="Pfam" id="PF21982">
    <property type="entry name" value="RecX_HTH1"/>
    <property type="match status" value="1"/>
</dbReference>
<dbReference type="AlphaFoldDB" id="A0A5C4RWB3"/>
<dbReference type="InterPro" id="IPR053924">
    <property type="entry name" value="RecX_HTH_2nd"/>
</dbReference>
<dbReference type="Pfam" id="PF02631">
    <property type="entry name" value="RecX_HTH2"/>
    <property type="match status" value="1"/>
</dbReference>
<dbReference type="Pfam" id="PF21981">
    <property type="entry name" value="RecX_HTH3"/>
    <property type="match status" value="1"/>
</dbReference>
<dbReference type="Gene3D" id="1.10.10.10">
    <property type="entry name" value="Winged helix-like DNA-binding domain superfamily/Winged helix DNA-binding domain"/>
    <property type="match status" value="3"/>
</dbReference>
<gene>
    <name evidence="5" type="primary">recX</name>
    <name evidence="9" type="ORF">E1B00_04935</name>
</gene>
<evidence type="ECO:0000259" key="7">
    <source>
        <dbReference type="Pfam" id="PF21981"/>
    </source>
</evidence>
<organism evidence="9 10">
    <name type="scientific">Arenimonas terrae</name>
    <dbReference type="NCBI Taxonomy" id="2546226"/>
    <lineage>
        <taxon>Bacteria</taxon>
        <taxon>Pseudomonadati</taxon>
        <taxon>Pseudomonadota</taxon>
        <taxon>Gammaproteobacteria</taxon>
        <taxon>Lysobacterales</taxon>
        <taxon>Lysobacteraceae</taxon>
        <taxon>Arenimonas</taxon>
    </lineage>
</organism>
<protein>
    <recommendedName>
        <fullName evidence="3 5">Regulatory protein RecX</fullName>
    </recommendedName>
</protein>
<evidence type="ECO:0000256" key="3">
    <source>
        <dbReference type="ARBA" id="ARBA00018111"/>
    </source>
</evidence>
<proteinExistence type="inferred from homology"/>
<dbReference type="RefSeq" id="WP_139446243.1">
    <property type="nucleotide sequence ID" value="NZ_SMDR01000001.1"/>
</dbReference>
<dbReference type="GO" id="GO:0006282">
    <property type="term" value="P:regulation of DNA repair"/>
    <property type="evidence" value="ECO:0007669"/>
    <property type="project" value="UniProtKB-UniRule"/>
</dbReference>
<sequence length="157" mass="17449">MDRSAGRDKPDAYQKALELLVRREHSRRDLKRKLGLKGADPEEAAAAIEKLAGLGYQDDARFAASFARDRASAGYGPVRIRQELAGHGLDREQVQTALDACETDWPASARAQISRRFRPAELEDPSRRRKAVDFLLRRGFDQESAWAAIRAGEGSGD</sequence>
<dbReference type="InterPro" id="IPR053926">
    <property type="entry name" value="RecX_HTH_1st"/>
</dbReference>
<comment type="caution">
    <text evidence="9">The sequence shown here is derived from an EMBL/GenBank/DDBJ whole genome shotgun (WGS) entry which is preliminary data.</text>
</comment>
<evidence type="ECO:0000256" key="4">
    <source>
        <dbReference type="ARBA" id="ARBA00022490"/>
    </source>
</evidence>
<evidence type="ECO:0000313" key="10">
    <source>
        <dbReference type="Proteomes" id="UP000305760"/>
    </source>
</evidence>
<name>A0A5C4RWB3_9GAMM</name>
<dbReference type="InterPro" id="IPR036388">
    <property type="entry name" value="WH-like_DNA-bd_sf"/>
</dbReference>
<comment type="function">
    <text evidence="5">Modulates RecA activity.</text>
</comment>
<comment type="similarity">
    <text evidence="2 5">Belongs to the RecX family.</text>
</comment>
<evidence type="ECO:0000259" key="6">
    <source>
        <dbReference type="Pfam" id="PF02631"/>
    </source>
</evidence>
<dbReference type="PANTHER" id="PTHR33602:SF1">
    <property type="entry name" value="REGULATORY PROTEIN RECX FAMILY PROTEIN"/>
    <property type="match status" value="1"/>
</dbReference>
<evidence type="ECO:0000256" key="5">
    <source>
        <dbReference type="HAMAP-Rule" id="MF_01114"/>
    </source>
</evidence>
<dbReference type="PANTHER" id="PTHR33602">
    <property type="entry name" value="REGULATORY PROTEIN RECX FAMILY PROTEIN"/>
    <property type="match status" value="1"/>
</dbReference>
<dbReference type="GO" id="GO:0005737">
    <property type="term" value="C:cytoplasm"/>
    <property type="evidence" value="ECO:0007669"/>
    <property type="project" value="UniProtKB-SubCell"/>
</dbReference>